<keyword evidence="11" id="KW-0443">Lipid metabolism</keyword>
<keyword evidence="18" id="KW-0479">Metal-binding</keyword>
<dbReference type="EMBL" id="LCAB01000007">
    <property type="protein sequence ID" value="KKR83224.1"/>
    <property type="molecule type" value="Genomic_DNA"/>
</dbReference>
<evidence type="ECO:0000313" key="20">
    <source>
        <dbReference type="EMBL" id="KKR83224.1"/>
    </source>
</evidence>
<feature type="transmembrane region" description="Helical" evidence="19">
    <location>
        <begin position="57"/>
        <end position="76"/>
    </location>
</feature>
<sequence length="126" mass="13947">MESVTQPTKKLFHSFRFAFEGMYSAIKTETNWKIGLIEAFLVILAGFYFQISRVDWMIVIILIGLVLSAELGNSAVEAIVDSFTEEVHPKAKLAKDFSAGSVVIVIIASAIVGLIIFLPYLKAMFV</sequence>
<evidence type="ECO:0000256" key="5">
    <source>
        <dbReference type="ARBA" id="ARBA00022679"/>
    </source>
</evidence>
<dbReference type="GO" id="GO:0016301">
    <property type="term" value="F:kinase activity"/>
    <property type="evidence" value="ECO:0007669"/>
    <property type="project" value="UniProtKB-KW"/>
</dbReference>
<keyword evidence="18" id="KW-0460">Magnesium</keyword>
<accession>A0A0G0U2A8</accession>
<keyword evidence="14" id="KW-1208">Phospholipid metabolism</keyword>
<evidence type="ECO:0000256" key="13">
    <source>
        <dbReference type="ARBA" id="ARBA00023209"/>
    </source>
</evidence>
<gene>
    <name evidence="20" type="ORF">UU29_C0007G0094</name>
</gene>
<keyword evidence="4" id="KW-0444">Lipid biosynthesis</keyword>
<evidence type="ECO:0000256" key="7">
    <source>
        <dbReference type="ARBA" id="ARBA00022741"/>
    </source>
</evidence>
<evidence type="ECO:0000256" key="11">
    <source>
        <dbReference type="ARBA" id="ARBA00023098"/>
    </source>
</evidence>
<dbReference type="InterPro" id="IPR000829">
    <property type="entry name" value="DAGK"/>
</dbReference>
<name>A0A0G0U2A8_9BACT</name>
<dbReference type="CDD" id="cd14265">
    <property type="entry name" value="UDPK_IM_like"/>
    <property type="match status" value="1"/>
</dbReference>
<comment type="similarity">
    <text evidence="2">Belongs to the bacterial diacylglycerol kinase family.</text>
</comment>
<evidence type="ECO:0000256" key="9">
    <source>
        <dbReference type="ARBA" id="ARBA00022840"/>
    </source>
</evidence>
<keyword evidence="7 17" id="KW-0547">Nucleotide-binding</keyword>
<evidence type="ECO:0000256" key="14">
    <source>
        <dbReference type="ARBA" id="ARBA00023264"/>
    </source>
</evidence>
<dbReference type="Gene3D" id="1.10.287.3610">
    <property type="match status" value="1"/>
</dbReference>
<evidence type="ECO:0000256" key="10">
    <source>
        <dbReference type="ARBA" id="ARBA00022989"/>
    </source>
</evidence>
<comment type="cofactor">
    <cofactor evidence="18">
        <name>Mg(2+)</name>
        <dbReference type="ChEBI" id="CHEBI:18420"/>
    </cofactor>
    <text evidence="18">Mn(2+), Zn(2+), Cd(2+) and Co(2+) support activity to lesser extents.</text>
</comment>
<dbReference type="InterPro" id="IPR033717">
    <property type="entry name" value="UDPK"/>
</dbReference>
<dbReference type="GO" id="GO:0008654">
    <property type="term" value="P:phospholipid biosynthetic process"/>
    <property type="evidence" value="ECO:0007669"/>
    <property type="project" value="UniProtKB-KW"/>
</dbReference>
<evidence type="ECO:0000256" key="3">
    <source>
        <dbReference type="ARBA" id="ARBA00022475"/>
    </source>
</evidence>
<evidence type="ECO:0000256" key="2">
    <source>
        <dbReference type="ARBA" id="ARBA00005967"/>
    </source>
</evidence>
<feature type="binding site" evidence="17">
    <location>
        <position position="29"/>
    </location>
    <ligand>
        <name>ATP</name>
        <dbReference type="ChEBI" id="CHEBI:30616"/>
    </ligand>
</feature>
<evidence type="ECO:0000256" key="18">
    <source>
        <dbReference type="PIRSR" id="PIRSR600829-4"/>
    </source>
</evidence>
<organism evidence="20 21">
    <name type="scientific">Candidatus Daviesbacteria bacterium GW2011_GWA2_40_9</name>
    <dbReference type="NCBI Taxonomy" id="1618424"/>
    <lineage>
        <taxon>Bacteria</taxon>
        <taxon>Candidatus Daviesiibacteriota</taxon>
    </lineage>
</organism>
<evidence type="ECO:0000256" key="4">
    <source>
        <dbReference type="ARBA" id="ARBA00022516"/>
    </source>
</evidence>
<protein>
    <submittedName>
        <fullName evidence="20">Prokaryotic diacylglycerol kinase</fullName>
    </submittedName>
</protein>
<feature type="binding site" evidence="17">
    <location>
        <begin position="95"/>
        <end position="96"/>
    </location>
    <ligand>
        <name>ATP</name>
        <dbReference type="ChEBI" id="CHEBI:30616"/>
    </ligand>
</feature>
<feature type="binding site" evidence="16">
    <location>
        <position position="70"/>
    </location>
    <ligand>
        <name>substrate</name>
    </ligand>
</feature>
<keyword evidence="9 17" id="KW-0067">ATP-binding</keyword>
<dbReference type="InterPro" id="IPR036945">
    <property type="entry name" value="DAGK_sf"/>
</dbReference>
<evidence type="ECO:0000256" key="12">
    <source>
        <dbReference type="ARBA" id="ARBA00023136"/>
    </source>
</evidence>
<evidence type="ECO:0000256" key="17">
    <source>
        <dbReference type="PIRSR" id="PIRSR600829-3"/>
    </source>
</evidence>
<keyword evidence="3" id="KW-1003">Cell membrane</keyword>
<feature type="transmembrane region" description="Helical" evidence="19">
    <location>
        <begin position="32"/>
        <end position="51"/>
    </location>
</feature>
<keyword evidence="8 20" id="KW-0418">Kinase</keyword>
<evidence type="ECO:0000256" key="8">
    <source>
        <dbReference type="ARBA" id="ARBA00022777"/>
    </source>
</evidence>
<keyword evidence="6 19" id="KW-0812">Transmembrane</keyword>
<reference evidence="20 21" key="1">
    <citation type="journal article" date="2015" name="Nature">
        <title>rRNA introns, odd ribosomes, and small enigmatic genomes across a large radiation of phyla.</title>
        <authorList>
            <person name="Brown C.T."/>
            <person name="Hug L.A."/>
            <person name="Thomas B.C."/>
            <person name="Sharon I."/>
            <person name="Castelle C.J."/>
            <person name="Singh A."/>
            <person name="Wilkins M.J."/>
            <person name="Williams K.H."/>
            <person name="Banfield J.F."/>
        </authorList>
    </citation>
    <scope>NUCLEOTIDE SEQUENCE [LARGE SCALE GENOMIC DNA]</scope>
</reference>
<dbReference type="Proteomes" id="UP000034601">
    <property type="component" value="Unassembled WGS sequence"/>
</dbReference>
<dbReference type="GO" id="GO:0005524">
    <property type="term" value="F:ATP binding"/>
    <property type="evidence" value="ECO:0007669"/>
    <property type="project" value="UniProtKB-KW"/>
</dbReference>
<evidence type="ECO:0000256" key="15">
    <source>
        <dbReference type="PIRSR" id="PIRSR600829-1"/>
    </source>
</evidence>
<comment type="subcellular location">
    <subcellularLocation>
        <location evidence="1">Cell membrane</location>
        <topology evidence="1">Multi-pass membrane protein</topology>
    </subcellularLocation>
</comment>
<dbReference type="GO" id="GO:0046872">
    <property type="term" value="F:metal ion binding"/>
    <property type="evidence" value="ECO:0007669"/>
    <property type="project" value="UniProtKB-KW"/>
</dbReference>
<dbReference type="GO" id="GO:0005886">
    <property type="term" value="C:plasma membrane"/>
    <property type="evidence" value="ECO:0007669"/>
    <property type="project" value="UniProtKB-SubCell"/>
</dbReference>
<dbReference type="PANTHER" id="PTHR34299:SF1">
    <property type="entry name" value="DIACYLGLYCEROL KINASE"/>
    <property type="match status" value="1"/>
</dbReference>
<feature type="binding site" evidence="17">
    <location>
        <begin position="86"/>
        <end position="88"/>
    </location>
    <ligand>
        <name>ATP</name>
        <dbReference type="ChEBI" id="CHEBI:30616"/>
    </ligand>
</feature>
<dbReference type="PANTHER" id="PTHR34299">
    <property type="entry name" value="DIACYLGLYCEROL KINASE"/>
    <property type="match status" value="1"/>
</dbReference>
<feature type="binding site" evidence="17">
    <location>
        <position position="77"/>
    </location>
    <ligand>
        <name>ATP</name>
        <dbReference type="ChEBI" id="CHEBI:30616"/>
    </ligand>
</feature>
<evidence type="ECO:0000256" key="1">
    <source>
        <dbReference type="ARBA" id="ARBA00004651"/>
    </source>
</evidence>
<dbReference type="Pfam" id="PF01219">
    <property type="entry name" value="DAGK_prokar"/>
    <property type="match status" value="1"/>
</dbReference>
<feature type="binding site" evidence="18">
    <location>
        <position position="77"/>
    </location>
    <ligand>
        <name>a divalent metal cation</name>
        <dbReference type="ChEBI" id="CHEBI:60240"/>
    </ligand>
</feature>
<evidence type="ECO:0000313" key="21">
    <source>
        <dbReference type="Proteomes" id="UP000034601"/>
    </source>
</evidence>
<evidence type="ECO:0000256" key="19">
    <source>
        <dbReference type="SAM" id="Phobius"/>
    </source>
</evidence>
<keyword evidence="13" id="KW-0594">Phospholipid biosynthesis</keyword>
<keyword evidence="12 19" id="KW-0472">Membrane</keyword>
<evidence type="ECO:0000256" key="6">
    <source>
        <dbReference type="ARBA" id="ARBA00022692"/>
    </source>
</evidence>
<feature type="active site" description="Proton acceptor" evidence="15">
    <location>
        <position position="70"/>
    </location>
</feature>
<keyword evidence="5" id="KW-0808">Transferase</keyword>
<feature type="binding site" evidence="18">
    <location>
        <position position="29"/>
    </location>
    <ligand>
        <name>a divalent metal cation</name>
        <dbReference type="ChEBI" id="CHEBI:60240"/>
    </ligand>
</feature>
<dbReference type="AlphaFoldDB" id="A0A0G0U2A8"/>
<proteinExistence type="inferred from homology"/>
<evidence type="ECO:0000256" key="16">
    <source>
        <dbReference type="PIRSR" id="PIRSR600829-2"/>
    </source>
</evidence>
<keyword evidence="10 19" id="KW-1133">Transmembrane helix</keyword>
<comment type="caution">
    <text evidence="20">The sequence shown here is derived from an EMBL/GenBank/DDBJ whole genome shotgun (WGS) entry which is preliminary data.</text>
</comment>
<feature type="transmembrane region" description="Helical" evidence="19">
    <location>
        <begin position="97"/>
        <end position="121"/>
    </location>
</feature>